<comment type="subcellular location">
    <subcellularLocation>
        <location evidence="1">Cytoplasm</location>
        <location evidence="1">Cytoskeleton</location>
        <location evidence="1">Cilium axoneme</location>
    </subcellularLocation>
</comment>
<dbReference type="GO" id="GO:0005930">
    <property type="term" value="C:axoneme"/>
    <property type="evidence" value="ECO:0007669"/>
    <property type="project" value="UniProtKB-SubCell"/>
</dbReference>
<dbReference type="InParanoid" id="E1ZKS7"/>
<dbReference type="GeneID" id="17353037"/>
<dbReference type="Gene3D" id="3.80.10.10">
    <property type="entry name" value="Ribonuclease Inhibitor"/>
    <property type="match status" value="1"/>
</dbReference>
<dbReference type="EMBL" id="GL433851">
    <property type="protein sequence ID" value="EFN53432.1"/>
    <property type="molecule type" value="Genomic_DNA"/>
</dbReference>
<organism evidence="4">
    <name type="scientific">Chlorella variabilis</name>
    <name type="common">Green alga</name>
    <dbReference type="NCBI Taxonomy" id="554065"/>
    <lineage>
        <taxon>Eukaryota</taxon>
        <taxon>Viridiplantae</taxon>
        <taxon>Chlorophyta</taxon>
        <taxon>core chlorophytes</taxon>
        <taxon>Trebouxiophyceae</taxon>
        <taxon>Chlorellales</taxon>
        <taxon>Chlorellaceae</taxon>
        <taxon>Chlorella clade</taxon>
        <taxon>Chlorella</taxon>
    </lineage>
</organism>
<dbReference type="InterPro" id="IPR001810">
    <property type="entry name" value="F-box_dom"/>
</dbReference>
<accession>E1ZKS7</accession>
<evidence type="ECO:0000313" key="3">
    <source>
        <dbReference type="EMBL" id="EFN53432.1"/>
    </source>
</evidence>
<sequence>MAANRATIHDLPQSLLGDVLARAPFVQRHGSLARVCRAWRQLVLSPQLLRRVEVHLQFRDPCLYDYGTDGSWVLDQEHDPAASLLCSLTFFPWLEAHAAPHVEQLTIRTRRLVFDIDDYEESLEVVARRLRDSLGRCDVLTHLTIALRQGPLHFHASDLAAAPRLRSLSLTISDLEHPDSSGLLEVDGLLALTALESLTLVGAALDLGGTSLAPKWQSWARPRGPKPHDGLPPSLTSLALDGYADFKSSVRRFLPQQLTALSSLRRLALGNVAADSPAAYIVLSRVSSLEELTLFRCSHLPTCLPQLSSLHALRLDSTPRGLAFPDEAAGALEQLAAGLQALGPLAHLTHLSLEGMPELPPTITGLTQLRALYWGAERPREPRLPAGPWTAGLQQLALSCHVAANSLAVLSAATRLECLAVFGSSSYENKDAAAELQVAAWAAKHPGLRRLAVSNGNSCERREHLDAGLAQLRLPPTLSIEQGSALLAQLQNV</sequence>
<dbReference type="AlphaFoldDB" id="E1ZKS7"/>
<dbReference type="SUPFAM" id="SSF81383">
    <property type="entry name" value="F-box domain"/>
    <property type="match status" value="1"/>
</dbReference>
<feature type="domain" description="F-box" evidence="2">
    <location>
        <begin position="5"/>
        <end position="52"/>
    </location>
</feature>
<dbReference type="Proteomes" id="UP000008141">
    <property type="component" value="Unassembled WGS sequence"/>
</dbReference>
<evidence type="ECO:0000313" key="4">
    <source>
        <dbReference type="Proteomes" id="UP000008141"/>
    </source>
</evidence>
<reference evidence="3 4" key="1">
    <citation type="journal article" date="2010" name="Plant Cell">
        <title>The Chlorella variabilis NC64A genome reveals adaptation to photosymbiosis, coevolution with viruses, and cryptic sex.</title>
        <authorList>
            <person name="Blanc G."/>
            <person name="Duncan G."/>
            <person name="Agarkova I."/>
            <person name="Borodovsky M."/>
            <person name="Gurnon J."/>
            <person name="Kuo A."/>
            <person name="Lindquist E."/>
            <person name="Lucas S."/>
            <person name="Pangilinan J."/>
            <person name="Polle J."/>
            <person name="Salamov A."/>
            <person name="Terry A."/>
            <person name="Yamada T."/>
            <person name="Dunigan D.D."/>
            <person name="Grigoriev I.V."/>
            <person name="Claverie J.M."/>
            <person name="Van Etten J.L."/>
        </authorList>
    </citation>
    <scope>NUCLEOTIDE SEQUENCE [LARGE SCALE GENOMIC DNA]</scope>
    <source>
        <strain evidence="3 4">NC64A</strain>
    </source>
</reference>
<dbReference type="Gene3D" id="1.20.1280.50">
    <property type="match status" value="1"/>
</dbReference>
<dbReference type="SUPFAM" id="SSF52047">
    <property type="entry name" value="RNI-like"/>
    <property type="match status" value="1"/>
</dbReference>
<keyword evidence="4" id="KW-1185">Reference proteome</keyword>
<dbReference type="RefSeq" id="XP_005845534.1">
    <property type="nucleotide sequence ID" value="XM_005845472.1"/>
</dbReference>
<name>E1ZKS7_CHLVA</name>
<dbReference type="Pfam" id="PF12937">
    <property type="entry name" value="F-box-like"/>
    <property type="match status" value="1"/>
</dbReference>
<dbReference type="InterPro" id="IPR032675">
    <property type="entry name" value="LRR_dom_sf"/>
</dbReference>
<gene>
    <name evidence="3" type="ORF">CHLNCDRAFT_136665</name>
</gene>
<dbReference type="OrthoDB" id="10553854at2759"/>
<protein>
    <recommendedName>
        <fullName evidence="2">F-box domain-containing protein</fullName>
    </recommendedName>
</protein>
<dbReference type="PROSITE" id="PS50181">
    <property type="entry name" value="FBOX"/>
    <property type="match status" value="1"/>
</dbReference>
<evidence type="ECO:0000256" key="1">
    <source>
        <dbReference type="ARBA" id="ARBA00004430"/>
    </source>
</evidence>
<evidence type="ECO:0000259" key="2">
    <source>
        <dbReference type="PROSITE" id="PS50181"/>
    </source>
</evidence>
<dbReference type="InterPro" id="IPR036047">
    <property type="entry name" value="F-box-like_dom_sf"/>
</dbReference>
<dbReference type="KEGG" id="cvr:CHLNCDRAFT_136665"/>
<proteinExistence type="predicted"/>